<keyword evidence="3" id="KW-1185">Reference proteome</keyword>
<evidence type="ECO:0000313" key="2">
    <source>
        <dbReference type="EMBL" id="SHM32221.1"/>
    </source>
</evidence>
<dbReference type="InterPro" id="IPR026341">
    <property type="entry name" value="T9SS_type_B"/>
</dbReference>
<dbReference type="NCBIfam" id="TIGR04131">
    <property type="entry name" value="Bac_Flav_CTERM"/>
    <property type="match status" value="1"/>
</dbReference>
<dbReference type="STRING" id="143223.SAMN05878281_0287"/>
<feature type="domain" description="Ig-like" evidence="1">
    <location>
        <begin position="1022"/>
        <end position="1098"/>
    </location>
</feature>
<accession>A0A1M7HUI7</accession>
<sequence length="1195" mass="127076">MADDTILENDQTYFAGNTNGTCEDRDSVTVTLDDSPNAGATTSITVCSTDDSFDILDVLNPSILGDADQGGTISPALESGTTIFDPAVDASTQYIYTVASVNEECPDDEARITITVLEGPNAGENGSIEFNREDDPVNLITYLLGNDPDLGGTWSPGNEDGEFDPATGEAGVYTYTVTNDNECQDLATVTVTFSDEPIEECPEVTQSEQSFCESIGEGNNFRRPRVSDLSPANAVWYDSADSETALADDTILENDETYFAGNTNGTCEERDSVTVTLDDSPNAGATTSITVCSTGEEFDILDELNPSILGEADQGGTISPALASGTTIFDPSADTAGQYIYTVQSTNEACPDDEARITITIEDALEADAGSNVQAEYCSNEGVVDLYSLVPEGTTTEGIFEGYENGNFDTANNLNTTEITYVVSSESGCFDGVSEAIYTITVNEAPDAGDNVNLEYCITDIEEMTEVEVLQIFTSLLGDRDQNGSFPEGQTPMDLYATFSANPIGTFSTTYTVTNENCIDSAELSITINDTEEANAGGDVDNIIVCSTDADINLFDYLSEDVTQEGYFEELEDGIFSPSTSGVGPFTFTFTVDPTSDCVTGSDSAIYSVEVLQGPNAGENGNVEFTREDDPVNLFAYLNGTPDEGGTWTPGNTDGSFDPATDAAGTYTYTVTNENECQDSATVTVTFSDEPIEECPEVTESEQAFCESIGEGNEARQPTVSDLLPANAVWYDSADSETALDDDTILEDGETYFAGNINGTCEDRDSVNVTLDDSPNAGATTFLEVCTSDDAFDILDVLNPSILGEAEEGGTISPALASGTTIFDPSVDTARQYIYTVSSTNEACPDDEARITITFAQGANAGEDMAVTVCSNDGQQDLYDLISADADIDGEFTLEGEVVADGIMDPAGFEAGTYEVIYTVTAGENAECGGDDMSTITITLGEAPEAPTTGEAVAFCAIDGETATRLEADGTNLTWYSDADLTMMVSQEDLLINGDYYVTQASDEGCESEAAVLTVNIVDSPAPTISSDYELCEFDNPTIAALTAEINESGEVTWYDSADSMTALSNNATLTDGTTYYATLISDNGCESSERLAVTVTLEQCAIIPEAITPNGDNKNDTFSIGFLENDYPNFNVIIFNRWGNAVYKGNASTPEWDGTSNQSGSLGDDVLPVGVYFYVVDFNDGSTEPRQGKVYLNR</sequence>
<reference evidence="3" key="1">
    <citation type="submission" date="2016-11" db="EMBL/GenBank/DDBJ databases">
        <authorList>
            <person name="Varghese N."/>
            <person name="Submissions S."/>
        </authorList>
    </citation>
    <scope>NUCLEOTIDE SEQUENCE [LARGE SCALE GENOMIC DNA]</scope>
    <source>
        <strain evidence="3">ACAM 48</strain>
    </source>
</reference>
<dbReference type="AlphaFoldDB" id="A0A1M7HUI7"/>
<dbReference type="EMBL" id="LT670848">
    <property type="protein sequence ID" value="SHM32221.1"/>
    <property type="molecule type" value="Genomic_DNA"/>
</dbReference>
<dbReference type="Proteomes" id="UP000190235">
    <property type="component" value="Chromosome I"/>
</dbReference>
<evidence type="ECO:0000259" key="1">
    <source>
        <dbReference type="Pfam" id="PF19081"/>
    </source>
</evidence>
<name>A0A1M7HUI7_9FLAO</name>
<proteinExistence type="predicted"/>
<dbReference type="RefSeq" id="WP_079733654.1">
    <property type="nucleotide sequence ID" value="NZ_LT670848.1"/>
</dbReference>
<dbReference type="OrthoDB" id="9805017at2"/>
<dbReference type="InterPro" id="IPR044023">
    <property type="entry name" value="Ig_7"/>
</dbReference>
<organism evidence="2 3">
    <name type="scientific">Salegentibacter salegens</name>
    <dbReference type="NCBI Taxonomy" id="143223"/>
    <lineage>
        <taxon>Bacteria</taxon>
        <taxon>Pseudomonadati</taxon>
        <taxon>Bacteroidota</taxon>
        <taxon>Flavobacteriia</taxon>
        <taxon>Flavobacteriales</taxon>
        <taxon>Flavobacteriaceae</taxon>
        <taxon>Salegentibacter</taxon>
    </lineage>
</organism>
<dbReference type="Pfam" id="PF19081">
    <property type="entry name" value="Ig_7"/>
    <property type="match status" value="1"/>
</dbReference>
<evidence type="ECO:0000313" key="3">
    <source>
        <dbReference type="Proteomes" id="UP000190235"/>
    </source>
</evidence>
<dbReference type="Pfam" id="PF13585">
    <property type="entry name" value="CHU_C"/>
    <property type="match status" value="1"/>
</dbReference>
<gene>
    <name evidence="2" type="ORF">SAMN05878281_0287</name>
</gene>
<protein>
    <submittedName>
        <fullName evidence="2">Gliding motility-associated C-terminal domain-containing protein</fullName>
    </submittedName>
</protein>